<dbReference type="RefSeq" id="WP_277576685.1">
    <property type="nucleotide sequence ID" value="NZ_JANRMI010000001.1"/>
</dbReference>
<comment type="caution">
    <text evidence="2">The sequence shown here is derived from an EMBL/GenBank/DDBJ whole genome shotgun (WGS) entry which is preliminary data.</text>
</comment>
<evidence type="ECO:0008006" key="4">
    <source>
        <dbReference type="Google" id="ProtNLM"/>
    </source>
</evidence>
<dbReference type="Proteomes" id="UP001152321">
    <property type="component" value="Unassembled WGS sequence"/>
</dbReference>
<keyword evidence="3" id="KW-1185">Reference proteome</keyword>
<organism evidence="2 3">
    <name type="scientific">Bdellovibrio svalbardensis</name>
    <dbReference type="NCBI Taxonomy" id="2972972"/>
    <lineage>
        <taxon>Bacteria</taxon>
        <taxon>Pseudomonadati</taxon>
        <taxon>Bdellovibrionota</taxon>
        <taxon>Bdellovibrionia</taxon>
        <taxon>Bdellovibrionales</taxon>
        <taxon>Pseudobdellovibrionaceae</taxon>
        <taxon>Bdellovibrio</taxon>
    </lineage>
</organism>
<accession>A0ABT6DH22</accession>
<keyword evidence="1" id="KW-0732">Signal</keyword>
<evidence type="ECO:0000256" key="1">
    <source>
        <dbReference type="SAM" id="SignalP"/>
    </source>
</evidence>
<evidence type="ECO:0000313" key="2">
    <source>
        <dbReference type="EMBL" id="MDG0815209.1"/>
    </source>
</evidence>
<sequence length="177" mass="19908">MGVKFFAAVVLSVLVSPFAMADKMGPQGDKFYEEAAHFTNACSDKTCKAPYSFAVLYNQKTKSTKLPAVLKDQLKKVAWEQAQIWGDTILEGDYTSSGYTRLDLVTAFYKDQKLVGYTIQYSEKAWYTGECDYDGTRDTLKGCQEGRISEVSYVSPDLKTFFTDEDKHADFASEEIL</sequence>
<protein>
    <recommendedName>
        <fullName evidence="4">Periplasmic protein</fullName>
    </recommendedName>
</protein>
<name>A0ABT6DH22_9BACT</name>
<reference evidence="2" key="1">
    <citation type="submission" date="2022-08" db="EMBL/GenBank/DDBJ databases">
        <title>Novel Bdellovibrio Species Isolated from Svalbard: Designation Bdellovibrio svalbardensis.</title>
        <authorList>
            <person name="Mitchell R.J."/>
            <person name="Choi S.Y."/>
        </authorList>
    </citation>
    <scope>NUCLEOTIDE SEQUENCE</scope>
    <source>
        <strain evidence="2">PAP01</strain>
    </source>
</reference>
<gene>
    <name evidence="2" type="ORF">NWE73_02475</name>
</gene>
<dbReference type="EMBL" id="JANRMI010000001">
    <property type="protein sequence ID" value="MDG0815209.1"/>
    <property type="molecule type" value="Genomic_DNA"/>
</dbReference>
<evidence type="ECO:0000313" key="3">
    <source>
        <dbReference type="Proteomes" id="UP001152321"/>
    </source>
</evidence>
<feature type="signal peptide" evidence="1">
    <location>
        <begin position="1"/>
        <end position="21"/>
    </location>
</feature>
<feature type="chain" id="PRO_5046272118" description="Periplasmic protein" evidence="1">
    <location>
        <begin position="22"/>
        <end position="177"/>
    </location>
</feature>
<proteinExistence type="predicted"/>